<organism evidence="1 2">
    <name type="scientific">Brassica napus</name>
    <name type="common">Rape</name>
    <dbReference type="NCBI Taxonomy" id="3708"/>
    <lineage>
        <taxon>Eukaryota</taxon>
        <taxon>Viridiplantae</taxon>
        <taxon>Streptophyta</taxon>
        <taxon>Embryophyta</taxon>
        <taxon>Tracheophyta</taxon>
        <taxon>Spermatophyta</taxon>
        <taxon>Magnoliopsida</taxon>
        <taxon>eudicotyledons</taxon>
        <taxon>Gunneridae</taxon>
        <taxon>Pentapetalae</taxon>
        <taxon>rosids</taxon>
        <taxon>malvids</taxon>
        <taxon>Brassicales</taxon>
        <taxon>Brassicaceae</taxon>
        <taxon>Brassiceae</taxon>
        <taxon>Brassica</taxon>
    </lineage>
</organism>
<sequence>ISHDGLWKGRFGDGIGGCPSCKEDGTPCRNTWQHLRIALSFSDAAMHIIAEGGYEKICRQTFKNVSVRRQKSTVEIFHSETFSDMIHNHREENCW</sequence>
<evidence type="ECO:0000313" key="2">
    <source>
        <dbReference type="Proteomes" id="UP000824890"/>
    </source>
</evidence>
<dbReference type="EMBL" id="JAGKQM010000019">
    <property type="protein sequence ID" value="KAH0860023.1"/>
    <property type="molecule type" value="Genomic_DNA"/>
</dbReference>
<keyword evidence="2" id="KW-1185">Reference proteome</keyword>
<feature type="non-terminal residue" evidence="1">
    <location>
        <position position="1"/>
    </location>
</feature>
<proteinExistence type="predicted"/>
<gene>
    <name evidence="1" type="ORF">HID58_088284</name>
</gene>
<comment type="caution">
    <text evidence="1">The sequence shown here is derived from an EMBL/GenBank/DDBJ whole genome shotgun (WGS) entry which is preliminary data.</text>
</comment>
<name>A0ABQ7XYD0_BRANA</name>
<reference evidence="1 2" key="1">
    <citation type="submission" date="2021-05" db="EMBL/GenBank/DDBJ databases">
        <title>Genome Assembly of Synthetic Allotetraploid Brassica napus Reveals Homoeologous Exchanges between Subgenomes.</title>
        <authorList>
            <person name="Davis J.T."/>
        </authorList>
    </citation>
    <scope>NUCLEOTIDE SEQUENCE [LARGE SCALE GENOMIC DNA]</scope>
    <source>
        <strain evidence="2">cv. Da-Ae</strain>
        <tissue evidence="1">Seedling</tissue>
    </source>
</reference>
<dbReference type="Proteomes" id="UP000824890">
    <property type="component" value="Unassembled WGS sequence"/>
</dbReference>
<evidence type="ECO:0000313" key="1">
    <source>
        <dbReference type="EMBL" id="KAH0860023.1"/>
    </source>
</evidence>
<protein>
    <submittedName>
        <fullName evidence="1">Uncharacterized protein</fullName>
    </submittedName>
</protein>
<accession>A0ABQ7XYD0</accession>